<proteinExistence type="predicted"/>
<dbReference type="RefSeq" id="XP_004346321.2">
    <property type="nucleotide sequence ID" value="XM_004346271.2"/>
</dbReference>
<keyword evidence="2" id="KW-1185">Reference proteome</keyword>
<gene>
    <name evidence="1" type="ORF">CAOG_005648</name>
</gene>
<reference evidence="2" key="1">
    <citation type="submission" date="2011-02" db="EMBL/GenBank/DDBJ databases">
        <title>The Genome Sequence of Capsaspora owczarzaki ATCC 30864.</title>
        <authorList>
            <person name="Russ C."/>
            <person name="Cuomo C."/>
            <person name="Burger G."/>
            <person name="Gray M.W."/>
            <person name="Holland P.W.H."/>
            <person name="King N."/>
            <person name="Lang F.B.F."/>
            <person name="Roger A.J."/>
            <person name="Ruiz-Trillo I."/>
            <person name="Young S.K."/>
            <person name="Zeng Q."/>
            <person name="Gargeya S."/>
            <person name="Alvarado L."/>
            <person name="Berlin A."/>
            <person name="Chapman S.B."/>
            <person name="Chen Z."/>
            <person name="Freedman E."/>
            <person name="Gellesch M."/>
            <person name="Goldberg J."/>
            <person name="Griggs A."/>
            <person name="Gujja S."/>
            <person name="Heilman E."/>
            <person name="Heiman D."/>
            <person name="Howarth C."/>
            <person name="Mehta T."/>
            <person name="Neiman D."/>
            <person name="Pearson M."/>
            <person name="Roberts A."/>
            <person name="Saif S."/>
            <person name="Shea T."/>
            <person name="Shenoy N."/>
            <person name="Sisk P."/>
            <person name="Stolte C."/>
            <person name="Sykes S."/>
            <person name="White J."/>
            <person name="Yandava C."/>
            <person name="Haas B."/>
            <person name="Nusbaum C."/>
            <person name="Birren B."/>
        </authorList>
    </citation>
    <scope>NUCLEOTIDE SEQUENCE</scope>
    <source>
        <strain evidence="2">ATCC 30864</strain>
    </source>
</reference>
<accession>A0A0D2X3Z5</accession>
<dbReference type="Proteomes" id="UP000008743">
    <property type="component" value="Unassembled WGS sequence"/>
</dbReference>
<evidence type="ECO:0000313" key="1">
    <source>
        <dbReference type="EMBL" id="KJE95169.1"/>
    </source>
</evidence>
<dbReference type="AlphaFoldDB" id="A0A0D2X3Z5"/>
<organism evidence="1 2">
    <name type="scientific">Capsaspora owczarzaki (strain ATCC 30864)</name>
    <dbReference type="NCBI Taxonomy" id="595528"/>
    <lineage>
        <taxon>Eukaryota</taxon>
        <taxon>Filasterea</taxon>
        <taxon>Capsaspora</taxon>
    </lineage>
</organism>
<name>A0A0D2X3Z5_CAPO3</name>
<sequence>MPLSLVMFCASHVSDEARLDMMEQMLNSWAAQFLPVELWISVSCANDALKDKVKTLLTNRGPGLNAFIRRSPYKQFEHLQWLTSKYIERFSGRSHADAWVCFTDDDDTFAIHRTSVFGQLIRAPENDQHADDAVPFVCINGPPLNAPLPRSPEQTLLIKAQNVHGNKLVKRGSGQEYFQYCVRLSLLEYFFKHTTEVLWQYQFADLLFQRFLLRGVHIDKPDNWWPLQADEDASCEYVYWDRHALDQARNPNPNDEGWIPLMDYLRLSMASSVDFNREDYWRWLKGSYKVTWAAGKLSRDNLKLKAQLELPIVQEMIRLPSYVHWRIQDLQERGQPEKALRLQKQLDAFVAKANNTPVAFQQGERYV</sequence>
<dbReference type="InParanoid" id="A0A0D2X3Z5"/>
<protein>
    <submittedName>
        <fullName evidence="1">Uncharacterized protein</fullName>
    </submittedName>
</protein>
<evidence type="ECO:0000313" key="2">
    <source>
        <dbReference type="Proteomes" id="UP000008743"/>
    </source>
</evidence>
<dbReference type="EMBL" id="KE346368">
    <property type="protein sequence ID" value="KJE95169.1"/>
    <property type="molecule type" value="Genomic_DNA"/>
</dbReference>